<keyword evidence="3" id="KW-0804">Transcription</keyword>
<dbReference type="SMART" id="SM00342">
    <property type="entry name" value="HTH_ARAC"/>
    <property type="match status" value="1"/>
</dbReference>
<dbReference type="eggNOG" id="COG0662">
    <property type="taxonomic scope" value="Bacteria"/>
</dbReference>
<dbReference type="STRING" id="649349.Lbys_0216"/>
<keyword evidence="6" id="KW-1185">Reference proteome</keyword>
<dbReference type="InterPro" id="IPR018062">
    <property type="entry name" value="HTH_AraC-typ_CS"/>
</dbReference>
<dbReference type="SUPFAM" id="SSF51215">
    <property type="entry name" value="Regulatory protein AraC"/>
    <property type="match status" value="1"/>
</dbReference>
<dbReference type="eggNOG" id="COG2207">
    <property type="taxonomic scope" value="Bacteria"/>
</dbReference>
<name>E4RU28_LEAB4</name>
<dbReference type="SUPFAM" id="SSF46689">
    <property type="entry name" value="Homeodomain-like"/>
    <property type="match status" value="2"/>
</dbReference>
<evidence type="ECO:0000256" key="1">
    <source>
        <dbReference type="ARBA" id="ARBA00023015"/>
    </source>
</evidence>
<evidence type="ECO:0000256" key="2">
    <source>
        <dbReference type="ARBA" id="ARBA00023125"/>
    </source>
</evidence>
<dbReference type="GO" id="GO:0043565">
    <property type="term" value="F:sequence-specific DNA binding"/>
    <property type="evidence" value="ECO:0007669"/>
    <property type="project" value="InterPro"/>
</dbReference>
<sequence length="288" mass="32830">MKPLQFTIPVTPDKSVLVQEDRIPHFYPYLHRHKEAQLIWVRKGSGTLIVDNNFHDFTDGDIFLIAPQQSHVFRSNSGEPEEGIHTLSVFYDPDGSLNALLNLPELRPFHGFIKEYRGGFKVPHEHVAHISKRMLKIQKATHTDQIIHFLHLLRAFCKMEPKPVQLAPLNNEIISEGEGLRMGKIYNYVLKNYKNPLTLDDVAAAAHLTPQAFCRYFKKHTGVTFVTFLNELRVTEACKNLTSGKFDNISSVAYSCGFNSIANFNRVFKNVAGTSPKDYLTKYLKNVS</sequence>
<dbReference type="Pfam" id="PF12833">
    <property type="entry name" value="HTH_18"/>
    <property type="match status" value="1"/>
</dbReference>
<dbReference type="PROSITE" id="PS01124">
    <property type="entry name" value="HTH_ARAC_FAMILY_2"/>
    <property type="match status" value="1"/>
</dbReference>
<evidence type="ECO:0000313" key="6">
    <source>
        <dbReference type="Proteomes" id="UP000007435"/>
    </source>
</evidence>
<dbReference type="PANTHER" id="PTHR43280:SF2">
    <property type="entry name" value="HTH-TYPE TRANSCRIPTIONAL REGULATOR EXSA"/>
    <property type="match status" value="1"/>
</dbReference>
<dbReference type="Gene3D" id="2.60.120.10">
    <property type="entry name" value="Jelly Rolls"/>
    <property type="match status" value="1"/>
</dbReference>
<dbReference type="PANTHER" id="PTHR43280">
    <property type="entry name" value="ARAC-FAMILY TRANSCRIPTIONAL REGULATOR"/>
    <property type="match status" value="1"/>
</dbReference>
<dbReference type="Pfam" id="PF02311">
    <property type="entry name" value="AraC_binding"/>
    <property type="match status" value="1"/>
</dbReference>
<dbReference type="OrthoDB" id="792101at2"/>
<accession>E4RU28</accession>
<dbReference type="InterPro" id="IPR003313">
    <property type="entry name" value="AraC-bd"/>
</dbReference>
<organism evidence="5 6">
    <name type="scientific">Leadbetterella byssophila (strain DSM 17132 / JCM 16389 / KACC 11308 / NBRC 106382 / 4M15)</name>
    <dbReference type="NCBI Taxonomy" id="649349"/>
    <lineage>
        <taxon>Bacteria</taxon>
        <taxon>Pseudomonadati</taxon>
        <taxon>Bacteroidota</taxon>
        <taxon>Cytophagia</taxon>
        <taxon>Cytophagales</taxon>
        <taxon>Leadbetterellaceae</taxon>
        <taxon>Leadbetterella</taxon>
    </lineage>
</organism>
<dbReference type="InterPro" id="IPR037923">
    <property type="entry name" value="HTH-like"/>
</dbReference>
<dbReference type="HOGENOM" id="CLU_000445_88_3_10"/>
<dbReference type="Proteomes" id="UP000007435">
    <property type="component" value="Chromosome"/>
</dbReference>
<dbReference type="GO" id="GO:0003700">
    <property type="term" value="F:DNA-binding transcription factor activity"/>
    <property type="evidence" value="ECO:0007669"/>
    <property type="project" value="InterPro"/>
</dbReference>
<reference key="1">
    <citation type="submission" date="2010-11" db="EMBL/GenBank/DDBJ databases">
        <title>The complete genome of Leadbetterella byssophila DSM 17132.</title>
        <authorList>
            <consortium name="US DOE Joint Genome Institute (JGI-PGF)"/>
            <person name="Lucas S."/>
            <person name="Copeland A."/>
            <person name="Lapidus A."/>
            <person name="Glavina del Rio T."/>
            <person name="Dalin E."/>
            <person name="Tice H."/>
            <person name="Bruce D."/>
            <person name="Goodwin L."/>
            <person name="Pitluck S."/>
            <person name="Kyrpides N."/>
            <person name="Mavromatis K."/>
            <person name="Ivanova N."/>
            <person name="Teshima H."/>
            <person name="Brettin T."/>
            <person name="Detter J.C."/>
            <person name="Han C."/>
            <person name="Tapia R."/>
            <person name="Land M."/>
            <person name="Hauser L."/>
            <person name="Markowitz V."/>
            <person name="Cheng J.-F."/>
            <person name="Hugenholtz P."/>
            <person name="Woyke T."/>
            <person name="Wu D."/>
            <person name="Tindall B."/>
            <person name="Pomrenke H.G."/>
            <person name="Brambilla E."/>
            <person name="Klenk H.-P."/>
            <person name="Eisen J.A."/>
        </authorList>
    </citation>
    <scope>NUCLEOTIDE SEQUENCE [LARGE SCALE GENOMIC DNA]</scope>
    <source>
        <strain>DSM 17132</strain>
    </source>
</reference>
<keyword evidence="1" id="KW-0805">Transcription regulation</keyword>
<dbReference type="AlphaFoldDB" id="E4RU28"/>
<evidence type="ECO:0000313" key="5">
    <source>
        <dbReference type="EMBL" id="ADQ16009.1"/>
    </source>
</evidence>
<dbReference type="RefSeq" id="WP_013407064.1">
    <property type="nucleotide sequence ID" value="NC_014655.1"/>
</dbReference>
<dbReference type="InterPro" id="IPR009057">
    <property type="entry name" value="Homeodomain-like_sf"/>
</dbReference>
<evidence type="ECO:0000259" key="4">
    <source>
        <dbReference type="PROSITE" id="PS01124"/>
    </source>
</evidence>
<dbReference type="Gene3D" id="1.10.10.60">
    <property type="entry name" value="Homeodomain-like"/>
    <property type="match status" value="2"/>
</dbReference>
<protein>
    <submittedName>
        <fullName evidence="5">Transcriptional regulator, AraC family</fullName>
    </submittedName>
</protein>
<feature type="domain" description="HTH araC/xylS-type" evidence="4">
    <location>
        <begin position="183"/>
        <end position="282"/>
    </location>
</feature>
<dbReference type="InterPro" id="IPR020449">
    <property type="entry name" value="Tscrpt_reg_AraC-type_HTH"/>
</dbReference>
<dbReference type="PROSITE" id="PS00041">
    <property type="entry name" value="HTH_ARAC_FAMILY_1"/>
    <property type="match status" value="1"/>
</dbReference>
<evidence type="ECO:0000256" key="3">
    <source>
        <dbReference type="ARBA" id="ARBA00023163"/>
    </source>
</evidence>
<keyword evidence="2" id="KW-0238">DNA-binding</keyword>
<dbReference type="InterPro" id="IPR018060">
    <property type="entry name" value="HTH_AraC"/>
</dbReference>
<dbReference type="KEGG" id="lby:Lbys_0216"/>
<dbReference type="InterPro" id="IPR014710">
    <property type="entry name" value="RmlC-like_jellyroll"/>
</dbReference>
<dbReference type="PRINTS" id="PR00032">
    <property type="entry name" value="HTHARAC"/>
</dbReference>
<proteinExistence type="predicted"/>
<reference evidence="5 6" key="2">
    <citation type="journal article" date="2011" name="Stand. Genomic Sci.">
        <title>Complete genome sequence of Leadbetterella byssophila type strain (4M15).</title>
        <authorList>
            <person name="Abt B."/>
            <person name="Teshima H."/>
            <person name="Lucas S."/>
            <person name="Lapidus A."/>
            <person name="Del Rio T.G."/>
            <person name="Nolan M."/>
            <person name="Tice H."/>
            <person name="Cheng J.F."/>
            <person name="Pitluck S."/>
            <person name="Liolios K."/>
            <person name="Pagani I."/>
            <person name="Ivanova N."/>
            <person name="Mavromatis K."/>
            <person name="Pati A."/>
            <person name="Tapia R."/>
            <person name="Han C."/>
            <person name="Goodwin L."/>
            <person name="Chen A."/>
            <person name="Palaniappan K."/>
            <person name="Land M."/>
            <person name="Hauser L."/>
            <person name="Chang Y.J."/>
            <person name="Jeffries C.D."/>
            <person name="Rohde M."/>
            <person name="Goker M."/>
            <person name="Tindall B.J."/>
            <person name="Detter J.C."/>
            <person name="Woyke T."/>
            <person name="Bristow J."/>
            <person name="Eisen J.A."/>
            <person name="Markowitz V."/>
            <person name="Hugenholtz P."/>
            <person name="Klenk H.P."/>
            <person name="Kyrpides N.C."/>
        </authorList>
    </citation>
    <scope>NUCLEOTIDE SEQUENCE [LARGE SCALE GENOMIC DNA]</scope>
    <source>
        <strain evidence="6">DSM 17132 / JCM 16389 / KACC 11308 / NBRC 106382 / 4M15</strain>
    </source>
</reference>
<dbReference type="EMBL" id="CP002305">
    <property type="protein sequence ID" value="ADQ16009.1"/>
    <property type="molecule type" value="Genomic_DNA"/>
</dbReference>
<gene>
    <name evidence="5" type="ordered locus">Lbys_0216</name>
</gene>